<dbReference type="InterPro" id="IPR000683">
    <property type="entry name" value="Gfo/Idh/MocA-like_OxRdtase_N"/>
</dbReference>
<evidence type="ECO:0000259" key="3">
    <source>
        <dbReference type="Pfam" id="PF01408"/>
    </source>
</evidence>
<dbReference type="Proteomes" id="UP001519363">
    <property type="component" value="Unassembled WGS sequence"/>
</dbReference>
<dbReference type="RefSeq" id="WP_249044674.1">
    <property type="nucleotide sequence ID" value="NZ_JAGIOO010000001.1"/>
</dbReference>
<feature type="compositionally biased region" description="Low complexity" evidence="2">
    <location>
        <begin position="370"/>
        <end position="380"/>
    </location>
</feature>
<dbReference type="SUPFAM" id="SSF51735">
    <property type="entry name" value="NAD(P)-binding Rossmann-fold domains"/>
    <property type="match status" value="1"/>
</dbReference>
<comment type="caution">
    <text evidence="5">The sequence shown here is derived from an EMBL/GenBank/DDBJ whole genome shotgun (WGS) entry which is preliminary data.</text>
</comment>
<dbReference type="Gene3D" id="3.30.360.10">
    <property type="entry name" value="Dihydrodipicolinate Reductase, domain 2"/>
    <property type="match status" value="1"/>
</dbReference>
<feature type="domain" description="GFO/IDH/MocA-like oxidoreductase" evidence="4">
    <location>
        <begin position="130"/>
        <end position="256"/>
    </location>
</feature>
<feature type="domain" description="Gfo/Idh/MocA-like oxidoreductase N-terminal" evidence="3">
    <location>
        <begin position="5"/>
        <end position="121"/>
    </location>
</feature>
<evidence type="ECO:0000256" key="2">
    <source>
        <dbReference type="SAM" id="MobiDB-lite"/>
    </source>
</evidence>
<dbReference type="PANTHER" id="PTHR43818:SF11">
    <property type="entry name" value="BCDNA.GH03377"/>
    <property type="match status" value="1"/>
</dbReference>
<organism evidence="5 6">
    <name type="scientific">Crossiella equi</name>
    <dbReference type="NCBI Taxonomy" id="130796"/>
    <lineage>
        <taxon>Bacteria</taxon>
        <taxon>Bacillati</taxon>
        <taxon>Actinomycetota</taxon>
        <taxon>Actinomycetes</taxon>
        <taxon>Pseudonocardiales</taxon>
        <taxon>Pseudonocardiaceae</taxon>
        <taxon>Crossiella</taxon>
    </lineage>
</organism>
<evidence type="ECO:0000259" key="4">
    <source>
        <dbReference type="Pfam" id="PF22725"/>
    </source>
</evidence>
<dbReference type="SUPFAM" id="SSF55347">
    <property type="entry name" value="Glyceraldehyde-3-phosphate dehydrogenase-like, C-terminal domain"/>
    <property type="match status" value="1"/>
</dbReference>
<accession>A0ABS5AMW0</accession>
<name>A0ABS5AMW0_9PSEU</name>
<proteinExistence type="predicted"/>
<dbReference type="PANTHER" id="PTHR43818">
    <property type="entry name" value="BCDNA.GH03377"/>
    <property type="match status" value="1"/>
</dbReference>
<evidence type="ECO:0000256" key="1">
    <source>
        <dbReference type="ARBA" id="ARBA00023002"/>
    </source>
</evidence>
<dbReference type="InterPro" id="IPR050463">
    <property type="entry name" value="Gfo/Idh/MocA_oxidrdct_glycsds"/>
</dbReference>
<dbReference type="Pfam" id="PF22725">
    <property type="entry name" value="GFO_IDH_MocA_C3"/>
    <property type="match status" value="1"/>
</dbReference>
<keyword evidence="6" id="KW-1185">Reference proteome</keyword>
<dbReference type="Gene3D" id="3.40.50.720">
    <property type="entry name" value="NAD(P)-binding Rossmann-like Domain"/>
    <property type="match status" value="1"/>
</dbReference>
<dbReference type="EMBL" id="JAGIOO010000001">
    <property type="protein sequence ID" value="MBP2477915.1"/>
    <property type="molecule type" value="Genomic_DNA"/>
</dbReference>
<dbReference type="InterPro" id="IPR055170">
    <property type="entry name" value="GFO_IDH_MocA-like_dom"/>
</dbReference>
<gene>
    <name evidence="5" type="ORF">JOF53_006787</name>
</gene>
<evidence type="ECO:0000313" key="5">
    <source>
        <dbReference type="EMBL" id="MBP2477915.1"/>
    </source>
</evidence>
<dbReference type="Pfam" id="PF01408">
    <property type="entry name" value="GFO_IDH_MocA"/>
    <property type="match status" value="1"/>
</dbReference>
<dbReference type="InterPro" id="IPR036291">
    <property type="entry name" value="NAD(P)-bd_dom_sf"/>
</dbReference>
<evidence type="ECO:0000313" key="6">
    <source>
        <dbReference type="Proteomes" id="UP001519363"/>
    </source>
</evidence>
<feature type="region of interest" description="Disordered" evidence="2">
    <location>
        <begin position="363"/>
        <end position="387"/>
    </location>
</feature>
<sequence length="387" mass="41003">MIAARVALAGAHGRGRHHLDNVLRLQALGRVRLVAVCDPRGPGPLPAGVRHYRDLTGLLLAERPDITVLATPPHTHRDLTVAALRSGSDVLVETPPLLTVSTVDEMTALADEHGLAVQTGFQTLGSGALRELARLAADGALGELRGVAGCGRWRRGADHHRRAPWAGRRTLRGEPVLDGVLTNPFAHAVQSALVVAGAQTARPDSVELELLRAHDIEADDTACVRLRFPEHPDVLVAATLCAADPAPPHLVVHGRRRAVLEYERDTLHVDGIRLPVPPREDLLANLLDHREGRAELLAPLSGCRTFTEVVQAVGEAPGAEPVPADRVSEVDGGARVVAGVDESVRAAAEGLATFAELGAPWLPTPRWPRRPGAGAPGRSAPVPPPAR</sequence>
<keyword evidence="1" id="KW-0560">Oxidoreductase</keyword>
<reference evidence="5 6" key="1">
    <citation type="submission" date="2021-03" db="EMBL/GenBank/DDBJ databases">
        <title>Sequencing the genomes of 1000 actinobacteria strains.</title>
        <authorList>
            <person name="Klenk H.-P."/>
        </authorList>
    </citation>
    <scope>NUCLEOTIDE SEQUENCE [LARGE SCALE GENOMIC DNA]</scope>
    <source>
        <strain evidence="5 6">DSM 44580</strain>
    </source>
</reference>
<protein>
    <submittedName>
        <fullName evidence="5">Dehydrogenase</fullName>
    </submittedName>
</protein>